<keyword evidence="1" id="KW-0472">Membrane</keyword>
<accession>A0ABR1NIU9</accession>
<keyword evidence="3" id="KW-1185">Reference proteome</keyword>
<reference evidence="2 3" key="1">
    <citation type="submission" date="2024-04" db="EMBL/GenBank/DDBJ databases">
        <title>Phyllosticta paracitricarpa is synonymous to the EU quarantine fungus P. citricarpa based on phylogenomic analyses.</title>
        <authorList>
            <consortium name="Lawrence Berkeley National Laboratory"/>
            <person name="Van ingen-buijs V.A."/>
            <person name="Van westerhoven A.C."/>
            <person name="Haridas S."/>
            <person name="Skiadas P."/>
            <person name="Martin F."/>
            <person name="Groenewald J.Z."/>
            <person name="Crous P.W."/>
            <person name="Seidl M.F."/>
        </authorList>
    </citation>
    <scope>NUCLEOTIDE SEQUENCE [LARGE SCALE GENOMIC DNA]</scope>
    <source>
        <strain evidence="2 3">CBS 141358</strain>
    </source>
</reference>
<evidence type="ECO:0000256" key="1">
    <source>
        <dbReference type="SAM" id="Phobius"/>
    </source>
</evidence>
<evidence type="ECO:0000313" key="2">
    <source>
        <dbReference type="EMBL" id="KAK7614215.1"/>
    </source>
</evidence>
<name>A0ABR1NIU9_9PEZI</name>
<dbReference type="EMBL" id="JBBPBF010000004">
    <property type="protein sequence ID" value="KAK7614215.1"/>
    <property type="molecule type" value="Genomic_DNA"/>
</dbReference>
<organism evidence="2 3">
    <name type="scientific">Phyllosticta paracitricarpa</name>
    <dbReference type="NCBI Taxonomy" id="2016321"/>
    <lineage>
        <taxon>Eukaryota</taxon>
        <taxon>Fungi</taxon>
        <taxon>Dikarya</taxon>
        <taxon>Ascomycota</taxon>
        <taxon>Pezizomycotina</taxon>
        <taxon>Dothideomycetes</taxon>
        <taxon>Dothideomycetes incertae sedis</taxon>
        <taxon>Botryosphaeriales</taxon>
        <taxon>Phyllostictaceae</taxon>
        <taxon>Phyllosticta</taxon>
    </lineage>
</organism>
<protein>
    <submittedName>
        <fullName evidence="2">Uncharacterized protein</fullName>
    </submittedName>
</protein>
<dbReference type="Proteomes" id="UP001367316">
    <property type="component" value="Unassembled WGS sequence"/>
</dbReference>
<comment type="caution">
    <text evidence="2">The sequence shown here is derived from an EMBL/GenBank/DDBJ whole genome shotgun (WGS) entry which is preliminary data.</text>
</comment>
<feature type="transmembrane region" description="Helical" evidence="1">
    <location>
        <begin position="180"/>
        <end position="196"/>
    </location>
</feature>
<keyword evidence="1" id="KW-0812">Transmembrane</keyword>
<sequence>MQANLTRCRRTSFSWLRFRTTFAVTDASVSARLKLSARRSSANPRCRRLLLRRASTTMSNAKSSTKTVGADTAKLDSPLATLRPTLLHLFLGGPVSRLVLRALLKTIRYNCLLAGFLLLLPPAHSVALIIDSRESWPSCLLPCETGILKDCLLPACLPTLRATTNTITDASNTPSCSGDTTTLIVFSIFLLLFLFFNSSPFSSFSEVGLLSVDPFFFFPSELFQFFLLS</sequence>
<proteinExistence type="predicted"/>
<keyword evidence="1" id="KW-1133">Transmembrane helix</keyword>
<gene>
    <name evidence="2" type="ORF">JOL62DRAFT_292799</name>
</gene>
<evidence type="ECO:0000313" key="3">
    <source>
        <dbReference type="Proteomes" id="UP001367316"/>
    </source>
</evidence>